<gene>
    <name evidence="8" type="primary">mqo</name>
    <name evidence="9" type="ORF">QDX21_00830</name>
</gene>
<evidence type="ECO:0000256" key="2">
    <source>
        <dbReference type="ARBA" id="ARBA00001974"/>
    </source>
</evidence>
<evidence type="ECO:0000256" key="7">
    <source>
        <dbReference type="ARBA" id="ARBA00023002"/>
    </source>
</evidence>
<dbReference type="NCBIfam" id="NF003611">
    <property type="entry name" value="PRK05257.3-2"/>
    <property type="match status" value="1"/>
</dbReference>
<comment type="pathway">
    <text evidence="3 8">Carbohydrate metabolism; tricarboxylic acid cycle; oxaloacetate from (S)-malate (quinone route): step 1/1.</text>
</comment>
<evidence type="ECO:0000256" key="6">
    <source>
        <dbReference type="ARBA" id="ARBA00022827"/>
    </source>
</evidence>
<accession>A0AAJ6AM60</accession>
<dbReference type="GO" id="GO:0008924">
    <property type="term" value="F:L-malate dehydrogenase (quinone) activity"/>
    <property type="evidence" value="ECO:0007669"/>
    <property type="project" value="UniProtKB-UniRule"/>
</dbReference>
<dbReference type="NCBIfam" id="TIGR01320">
    <property type="entry name" value="mal_quin_oxido"/>
    <property type="match status" value="1"/>
</dbReference>
<evidence type="ECO:0000256" key="8">
    <source>
        <dbReference type="HAMAP-Rule" id="MF_00212"/>
    </source>
</evidence>
<evidence type="ECO:0000313" key="10">
    <source>
        <dbReference type="Proteomes" id="UP001224674"/>
    </source>
</evidence>
<keyword evidence="4 8" id="KW-0816">Tricarboxylic acid cycle</keyword>
<sequence length="493" mass="54049">MPHESDSPVYDVVLIGGGIMSATLGTFLKVLEPNWSVALYENLNQAGQESSDPWNNAGTGHAALCELNYSPQQADGSVDITKAVNINEQYHVSEQFWSYLVRNGTLTDPQSFIHRLPHMSFVWGDDHANYLKTRYEAMKAHPLFSNIEYSEDPETIGSWAPLLTEGRIGSQRLAASRVETGTDVDFGALCRQLVSQLDDYVDIRFGHQVKSLTRGSDGRWEVSVKDKIGDREFTARSRFVFIGAGGGALPLLQSSGIPEAKGFGGFPISGKFLRCHNQQVISQHNAKVYGQAQVGAPPMSVPHLDTRFVDGRRSLMFGPYAGFSTNFLKTGSLLDLPLSVRGHNILPMLNVAKDNLDLVKYLVSELTTSTSKKFASLEDFYPAGDQQDWEMITAGQRVQVMKKDAKKGGVLQFGTELVTSEDGTISALLGASPGASTAAPIMLNLLNKCFPARAEQWRPTLEEIIPSFGQKLADNPDLYEEIVAENAKTLKLA</sequence>
<dbReference type="SUPFAM" id="SSF51905">
    <property type="entry name" value="FAD/NAD(P)-binding domain"/>
    <property type="match status" value="1"/>
</dbReference>
<dbReference type="NCBIfam" id="NF003603">
    <property type="entry name" value="PRK05257.1-1"/>
    <property type="match status" value="1"/>
</dbReference>
<name>A0AAJ6AM60_9MICC</name>
<dbReference type="HAMAP" id="MF_00212">
    <property type="entry name" value="MQO"/>
    <property type="match status" value="1"/>
</dbReference>
<evidence type="ECO:0000256" key="3">
    <source>
        <dbReference type="ARBA" id="ARBA00005012"/>
    </source>
</evidence>
<evidence type="ECO:0000313" key="9">
    <source>
        <dbReference type="EMBL" id="WGH93398.1"/>
    </source>
</evidence>
<keyword evidence="10" id="KW-1185">Reference proteome</keyword>
<reference evidence="9 10" key="1">
    <citation type="submission" date="2023-03" db="EMBL/GenBank/DDBJ databases">
        <title>Complete genome sequences of several Auritidibacter ignavus strains isolated from ear infections.</title>
        <authorList>
            <person name="Baehr T."/>
            <person name="Baumhoegger A.M."/>
        </authorList>
    </citation>
    <scope>NUCLEOTIDE SEQUENCE [LARGE SCALE GENOMIC DNA]</scope>
    <source>
        <strain evidence="9 10">BABAE-6</strain>
    </source>
</reference>
<dbReference type="InterPro" id="IPR036188">
    <property type="entry name" value="FAD/NAD-bd_sf"/>
</dbReference>
<dbReference type="Pfam" id="PF06039">
    <property type="entry name" value="Mqo"/>
    <property type="match status" value="1"/>
</dbReference>
<dbReference type="GO" id="GO:0047545">
    <property type="term" value="F:(S)-2-hydroxyglutarate dehydrogenase activity"/>
    <property type="evidence" value="ECO:0007669"/>
    <property type="project" value="TreeGrafter"/>
</dbReference>
<dbReference type="NCBIfam" id="NF003609">
    <property type="entry name" value="PRK05257.2-5"/>
    <property type="match status" value="1"/>
</dbReference>
<proteinExistence type="inferred from homology"/>
<evidence type="ECO:0000256" key="1">
    <source>
        <dbReference type="ARBA" id="ARBA00001139"/>
    </source>
</evidence>
<dbReference type="PANTHER" id="PTHR43104:SF2">
    <property type="entry name" value="L-2-HYDROXYGLUTARATE DEHYDROGENASE, MITOCHONDRIAL"/>
    <property type="match status" value="1"/>
</dbReference>
<dbReference type="NCBIfam" id="NF009875">
    <property type="entry name" value="PRK13339.1"/>
    <property type="match status" value="1"/>
</dbReference>
<comment type="cofactor">
    <cofactor evidence="2 8">
        <name>FAD</name>
        <dbReference type="ChEBI" id="CHEBI:57692"/>
    </cofactor>
</comment>
<dbReference type="NCBIfam" id="NF003606">
    <property type="entry name" value="PRK05257.2-1"/>
    <property type="match status" value="1"/>
</dbReference>
<evidence type="ECO:0000256" key="5">
    <source>
        <dbReference type="ARBA" id="ARBA00022630"/>
    </source>
</evidence>
<dbReference type="InterPro" id="IPR006231">
    <property type="entry name" value="MQO"/>
</dbReference>
<dbReference type="EMBL" id="CP122566">
    <property type="protein sequence ID" value="WGH93398.1"/>
    <property type="molecule type" value="Genomic_DNA"/>
</dbReference>
<keyword evidence="5 8" id="KW-0285">Flavoprotein</keyword>
<dbReference type="NCBIfam" id="NF003612">
    <property type="entry name" value="PRK05257.3-3"/>
    <property type="match status" value="1"/>
</dbReference>
<comment type="similarity">
    <text evidence="8">Belongs to the MQO family.</text>
</comment>
<organism evidence="9 10">
    <name type="scientific">Auritidibacter ignavus</name>
    <dbReference type="NCBI Taxonomy" id="678932"/>
    <lineage>
        <taxon>Bacteria</taxon>
        <taxon>Bacillati</taxon>
        <taxon>Actinomycetota</taxon>
        <taxon>Actinomycetes</taxon>
        <taxon>Micrococcales</taxon>
        <taxon>Micrococcaceae</taxon>
        <taxon>Auritidibacter</taxon>
    </lineage>
</organism>
<evidence type="ECO:0000256" key="4">
    <source>
        <dbReference type="ARBA" id="ARBA00022532"/>
    </source>
</evidence>
<dbReference type="NCBIfam" id="NF003610">
    <property type="entry name" value="PRK05257.3-1"/>
    <property type="match status" value="1"/>
</dbReference>
<protein>
    <recommendedName>
        <fullName evidence="8">Probable malate:quinone oxidoreductase</fullName>
        <ecNumber evidence="8">1.1.5.4</ecNumber>
    </recommendedName>
    <alternativeName>
        <fullName evidence="8">MQO</fullName>
    </alternativeName>
    <alternativeName>
        <fullName evidence="8">Malate dehydrogenase [quinone]</fullName>
    </alternativeName>
</protein>
<dbReference type="RefSeq" id="WP_279674914.1">
    <property type="nucleotide sequence ID" value="NZ_CP122566.1"/>
</dbReference>
<dbReference type="AlphaFoldDB" id="A0AAJ6AM60"/>
<dbReference type="PANTHER" id="PTHR43104">
    <property type="entry name" value="L-2-HYDROXYGLUTARATE DEHYDROGENASE, MITOCHONDRIAL"/>
    <property type="match status" value="1"/>
</dbReference>
<dbReference type="EC" id="1.1.5.4" evidence="8"/>
<dbReference type="GO" id="GO:0006099">
    <property type="term" value="P:tricarboxylic acid cycle"/>
    <property type="evidence" value="ECO:0007669"/>
    <property type="project" value="UniProtKB-UniRule"/>
</dbReference>
<comment type="catalytic activity">
    <reaction evidence="1 8">
        <text>(S)-malate + a quinone = a quinol + oxaloacetate</text>
        <dbReference type="Rhea" id="RHEA:46012"/>
        <dbReference type="ChEBI" id="CHEBI:15589"/>
        <dbReference type="ChEBI" id="CHEBI:16452"/>
        <dbReference type="ChEBI" id="CHEBI:24646"/>
        <dbReference type="ChEBI" id="CHEBI:132124"/>
        <dbReference type="EC" id="1.1.5.4"/>
    </reaction>
</comment>
<keyword evidence="6 8" id="KW-0274">FAD</keyword>
<dbReference type="Proteomes" id="UP001224674">
    <property type="component" value="Chromosome"/>
</dbReference>
<keyword evidence="7 8" id="KW-0560">Oxidoreductase</keyword>
<dbReference type="NCBIfam" id="NF003605">
    <property type="entry name" value="PRK05257.1-4"/>
    <property type="match status" value="1"/>
</dbReference>